<dbReference type="InterPro" id="IPR036034">
    <property type="entry name" value="PDZ_sf"/>
</dbReference>
<keyword evidence="1" id="KW-0645">Protease</keyword>
<dbReference type="EMBL" id="JAVDDT010000005">
    <property type="protein sequence ID" value="MDQ2070081.1"/>
    <property type="molecule type" value="Genomic_DNA"/>
</dbReference>
<evidence type="ECO:0000313" key="7">
    <source>
        <dbReference type="Proteomes" id="UP001239019"/>
    </source>
</evidence>
<feature type="coiled-coil region" evidence="3">
    <location>
        <begin position="29"/>
        <end position="63"/>
    </location>
</feature>
<name>A0ABU0W7V4_9GAMM</name>
<feature type="signal peptide" evidence="4">
    <location>
        <begin position="1"/>
        <end position="23"/>
    </location>
</feature>
<proteinExistence type="predicted"/>
<gene>
    <name evidence="6" type="ORF">RBH19_09350</name>
</gene>
<evidence type="ECO:0000256" key="1">
    <source>
        <dbReference type="ARBA" id="ARBA00022670"/>
    </source>
</evidence>
<dbReference type="RefSeq" id="WP_306728577.1">
    <property type="nucleotide sequence ID" value="NZ_JAVDDT010000005.1"/>
</dbReference>
<evidence type="ECO:0000256" key="3">
    <source>
        <dbReference type="SAM" id="Coils"/>
    </source>
</evidence>
<protein>
    <submittedName>
        <fullName evidence="6">PDZ domain-containing protein</fullName>
    </submittedName>
</protein>
<dbReference type="Pfam" id="PF13180">
    <property type="entry name" value="PDZ_2"/>
    <property type="match status" value="2"/>
</dbReference>
<dbReference type="Gene3D" id="2.30.42.10">
    <property type="match status" value="2"/>
</dbReference>
<keyword evidence="3" id="KW-0175">Coiled coil</keyword>
<feature type="domain" description="PDZ" evidence="5">
    <location>
        <begin position="73"/>
        <end position="128"/>
    </location>
</feature>
<dbReference type="InterPro" id="IPR001478">
    <property type="entry name" value="PDZ"/>
</dbReference>
<dbReference type="SMART" id="SM00228">
    <property type="entry name" value="PDZ"/>
    <property type="match status" value="2"/>
</dbReference>
<dbReference type="InterPro" id="IPR051201">
    <property type="entry name" value="Chloro_Bact_Ser_Proteases"/>
</dbReference>
<evidence type="ECO:0000256" key="4">
    <source>
        <dbReference type="SAM" id="SignalP"/>
    </source>
</evidence>
<accession>A0ABU0W7V4</accession>
<keyword evidence="7" id="KW-1185">Reference proteome</keyword>
<dbReference type="Proteomes" id="UP001239019">
    <property type="component" value="Unassembled WGS sequence"/>
</dbReference>
<keyword evidence="2" id="KW-0378">Hydrolase</keyword>
<dbReference type="PANTHER" id="PTHR43343:SF6">
    <property type="entry name" value="PROTEASE DO-LIKE 5, CHLOROPLASTIC ISOFORM X1"/>
    <property type="match status" value="1"/>
</dbReference>
<sequence>MMKALMIFLFTLMYLLMSEPCQAAQAGTSPLSEERREALQQEMEEARHDMQEAARRLARLSAMLHEDDIREPVVQAMRVVRGPRLGIRISASDEPSGVRVDGVVEESAAAEAGLQVGDIITAVNNRPLGQERQASRILAQSVRAHQSQSPLVLEVMRNGNRLELEVELDHAGPPRGPVIHRHMEGVPGLTGLEGREIGRQVEQQLQHLRRLGDNPWMRVRLMGMNPGLADYFGTDSGVLVLEVPADSELALQAGDVIQAVNDETVQTPRDMIRAIRGLDADEEVILTLFRQGQSQTLRITGSDRPLAFLPPALFEH</sequence>
<evidence type="ECO:0000259" key="5">
    <source>
        <dbReference type="PROSITE" id="PS50106"/>
    </source>
</evidence>
<dbReference type="PROSITE" id="PS50106">
    <property type="entry name" value="PDZ"/>
    <property type="match status" value="1"/>
</dbReference>
<keyword evidence="4" id="KW-0732">Signal</keyword>
<evidence type="ECO:0000256" key="2">
    <source>
        <dbReference type="ARBA" id="ARBA00022801"/>
    </source>
</evidence>
<reference evidence="6 7" key="1">
    <citation type="submission" date="2023-08" db="EMBL/GenBank/DDBJ databases">
        <title>Whole-genome sequencing of halo(alkali)philic microorganisms from hypersaline lakes.</title>
        <authorList>
            <person name="Sorokin D.Y."/>
            <person name="Abbas B."/>
            <person name="Merkel A.Y."/>
        </authorList>
    </citation>
    <scope>NUCLEOTIDE SEQUENCE [LARGE SCALE GENOMIC DNA]</scope>
    <source>
        <strain evidence="6 7">AB-CW4</strain>
    </source>
</reference>
<organism evidence="6 7">
    <name type="scientific">Natronospira bacteriovora</name>
    <dbReference type="NCBI Taxonomy" id="3069753"/>
    <lineage>
        <taxon>Bacteria</taxon>
        <taxon>Pseudomonadati</taxon>
        <taxon>Pseudomonadota</taxon>
        <taxon>Gammaproteobacteria</taxon>
        <taxon>Natronospirales</taxon>
        <taxon>Natronospiraceae</taxon>
        <taxon>Natronospira</taxon>
    </lineage>
</organism>
<evidence type="ECO:0000313" key="6">
    <source>
        <dbReference type="EMBL" id="MDQ2070081.1"/>
    </source>
</evidence>
<comment type="caution">
    <text evidence="6">The sequence shown here is derived from an EMBL/GenBank/DDBJ whole genome shotgun (WGS) entry which is preliminary data.</text>
</comment>
<dbReference type="PANTHER" id="PTHR43343">
    <property type="entry name" value="PEPTIDASE S12"/>
    <property type="match status" value="1"/>
</dbReference>
<feature type="chain" id="PRO_5045216082" evidence="4">
    <location>
        <begin position="24"/>
        <end position="316"/>
    </location>
</feature>
<dbReference type="SUPFAM" id="SSF50156">
    <property type="entry name" value="PDZ domain-like"/>
    <property type="match status" value="2"/>
</dbReference>